<evidence type="ECO:0000313" key="3">
    <source>
        <dbReference type="Proteomes" id="UP001597206"/>
    </source>
</evidence>
<accession>A0ABW3PHP2</accession>
<comment type="caution">
    <text evidence="2">The sequence shown here is derived from an EMBL/GenBank/DDBJ whole genome shotgun (WGS) entry which is preliminary data.</text>
</comment>
<organism evidence="2 3">
    <name type="scientific">Methylophilus flavus</name>
    <dbReference type="NCBI Taxonomy" id="640084"/>
    <lineage>
        <taxon>Bacteria</taxon>
        <taxon>Pseudomonadati</taxon>
        <taxon>Pseudomonadota</taxon>
        <taxon>Betaproteobacteria</taxon>
        <taxon>Nitrosomonadales</taxon>
        <taxon>Methylophilaceae</taxon>
        <taxon>Methylophilus</taxon>
    </lineage>
</organism>
<feature type="region of interest" description="Disordered" evidence="1">
    <location>
        <begin position="1"/>
        <end position="58"/>
    </location>
</feature>
<keyword evidence="3" id="KW-1185">Reference proteome</keyword>
<sequence length="58" mass="6469">MTQSLIAQHFFGSADETTHPVFPEETHKPIKPDPDTPYQPTEPANPDVQPDIIGDNQQ</sequence>
<gene>
    <name evidence="2" type="ORF">ACFQ2T_11085</name>
</gene>
<feature type="compositionally biased region" description="Basic and acidic residues" evidence="1">
    <location>
        <begin position="16"/>
        <end position="34"/>
    </location>
</feature>
<dbReference type="Proteomes" id="UP001597206">
    <property type="component" value="Unassembled WGS sequence"/>
</dbReference>
<dbReference type="RefSeq" id="WP_379034392.1">
    <property type="nucleotide sequence ID" value="NZ_JBHTLN010000002.1"/>
</dbReference>
<reference evidence="3" key="1">
    <citation type="journal article" date="2019" name="Int. J. Syst. Evol. Microbiol.">
        <title>The Global Catalogue of Microorganisms (GCM) 10K type strain sequencing project: providing services to taxonomists for standard genome sequencing and annotation.</title>
        <authorList>
            <consortium name="The Broad Institute Genomics Platform"/>
            <consortium name="The Broad Institute Genome Sequencing Center for Infectious Disease"/>
            <person name="Wu L."/>
            <person name="Ma J."/>
        </authorList>
    </citation>
    <scope>NUCLEOTIDE SEQUENCE [LARGE SCALE GENOMIC DNA]</scope>
    <source>
        <strain evidence="3">CCUG 58411</strain>
    </source>
</reference>
<dbReference type="EMBL" id="JBHTLN010000002">
    <property type="protein sequence ID" value="MFD1123051.1"/>
    <property type="molecule type" value="Genomic_DNA"/>
</dbReference>
<name>A0ABW3PHP2_9PROT</name>
<evidence type="ECO:0000256" key="1">
    <source>
        <dbReference type="SAM" id="MobiDB-lite"/>
    </source>
</evidence>
<evidence type="ECO:0000313" key="2">
    <source>
        <dbReference type="EMBL" id="MFD1123051.1"/>
    </source>
</evidence>
<proteinExistence type="predicted"/>
<protein>
    <submittedName>
        <fullName evidence="2">Uncharacterized protein</fullName>
    </submittedName>
</protein>